<organism evidence="1">
    <name type="scientific">Rhizophagus irregularis (strain DAOM 181602 / DAOM 197198 / MUCL 43194)</name>
    <name type="common">Arbuscular mycorrhizal fungus</name>
    <name type="synonym">Glomus intraradices</name>
    <dbReference type="NCBI Taxonomy" id="747089"/>
    <lineage>
        <taxon>Eukaryota</taxon>
        <taxon>Fungi</taxon>
        <taxon>Fungi incertae sedis</taxon>
        <taxon>Mucoromycota</taxon>
        <taxon>Glomeromycotina</taxon>
        <taxon>Glomeromycetes</taxon>
        <taxon>Glomerales</taxon>
        <taxon>Glomeraceae</taxon>
        <taxon>Rhizophagus</taxon>
    </lineage>
</organism>
<dbReference type="HOGENOM" id="CLU_2850847_0_0_1"/>
<protein>
    <submittedName>
        <fullName evidence="1">Uncharacterized protein</fullName>
    </submittedName>
</protein>
<sequence>MIFKIIHLLSLLVKPTFPISEADLYFLLYTIVAQFSISFAVDQAKKTKYSQCKGRLPLPPPKKNV</sequence>
<reference evidence="1" key="1">
    <citation type="submission" date="2013-07" db="EMBL/GenBank/DDBJ databases">
        <title>The genome of an arbuscular mycorrhizal fungus provides insights into the evolution of the oldest plant symbiosis.</title>
        <authorList>
            <consortium name="DOE Joint Genome Institute"/>
            <person name="Tisserant E."/>
            <person name="Malbreil M."/>
            <person name="Kuo A."/>
            <person name="Kohler A."/>
            <person name="Symeonidi A."/>
            <person name="Balestrini R."/>
            <person name="Charron P."/>
            <person name="Duensing N."/>
            <person name="Frei-dit-Frey N."/>
            <person name="Gianinazzi-Pearson V."/>
            <person name="Gilbert B."/>
            <person name="Handa Y."/>
            <person name="Hijri M."/>
            <person name="Kaul R."/>
            <person name="Kawaguchi M."/>
            <person name="Krajinski F."/>
            <person name="Lammers P."/>
            <person name="Lapierre D."/>
            <person name="Masclaux F.G."/>
            <person name="Murat C."/>
            <person name="Morin E."/>
            <person name="Ndikumana S."/>
            <person name="Pagni M."/>
            <person name="Petitpierre D."/>
            <person name="Requena N."/>
            <person name="Rosikiewicz P."/>
            <person name="Riley R."/>
            <person name="Saito K."/>
            <person name="San Clemente H."/>
            <person name="Shapiro H."/>
            <person name="van Tuinen D."/>
            <person name="Becard G."/>
            <person name="Bonfante P."/>
            <person name="Paszkowski U."/>
            <person name="Shachar-Hill Y."/>
            <person name="Young J.P."/>
            <person name="Sanders I.R."/>
            <person name="Henrissat B."/>
            <person name="Rensing S.A."/>
            <person name="Grigoriev I.V."/>
            <person name="Corradi N."/>
            <person name="Roux C."/>
            <person name="Martin F."/>
        </authorList>
    </citation>
    <scope>NUCLEOTIDE SEQUENCE</scope>
    <source>
        <strain evidence="1">DAOM 197198</strain>
    </source>
</reference>
<evidence type="ECO:0000313" key="1">
    <source>
        <dbReference type="EMBL" id="ESA02755.1"/>
    </source>
</evidence>
<proteinExistence type="predicted"/>
<accession>U9T3N2</accession>
<dbReference type="AlphaFoldDB" id="U9T3N2"/>
<name>U9T3N2_RHIID</name>
<dbReference type="EMBL" id="KI295494">
    <property type="protein sequence ID" value="ESA02755.1"/>
    <property type="molecule type" value="Genomic_DNA"/>
</dbReference>
<gene>
    <name evidence="1" type="ORF">GLOINDRAFT_6214</name>
</gene>